<dbReference type="PROSITE" id="PS50013">
    <property type="entry name" value="CHROMO_2"/>
    <property type="match status" value="1"/>
</dbReference>
<dbReference type="FunFam" id="3.30.70.270:FF:000020">
    <property type="entry name" value="Transposon Tf2-6 polyprotein-like Protein"/>
    <property type="match status" value="1"/>
</dbReference>
<gene>
    <name evidence="12" type="ORF">ISN45_Aa02g008620</name>
</gene>
<dbReference type="Proteomes" id="UP000694240">
    <property type="component" value="Chromosome 7"/>
</dbReference>
<feature type="domain" description="Cyclic nucleotide-binding" evidence="10">
    <location>
        <begin position="1711"/>
        <end position="1770"/>
    </location>
</feature>
<protein>
    <submittedName>
        <fullName evidence="12">GH3 family</fullName>
    </submittedName>
</protein>
<dbReference type="PANTHER" id="PTHR35046:SF9">
    <property type="entry name" value="RNA-DIRECTED DNA POLYMERASE"/>
    <property type="match status" value="1"/>
</dbReference>
<proteinExistence type="predicted"/>
<dbReference type="Pfam" id="PF23572">
    <property type="entry name" value="GH3_C"/>
    <property type="match status" value="1"/>
</dbReference>
<keyword evidence="6" id="KW-0695">RNA-directed DNA polymerase</keyword>
<dbReference type="GO" id="GO:0016787">
    <property type="term" value="F:hydrolase activity"/>
    <property type="evidence" value="ECO:0007669"/>
    <property type="project" value="UniProtKB-KW"/>
</dbReference>
<keyword evidence="7" id="KW-0863">Zinc-finger</keyword>
<dbReference type="GO" id="GO:0008270">
    <property type="term" value="F:zinc ion binding"/>
    <property type="evidence" value="ECO:0007669"/>
    <property type="project" value="UniProtKB-KW"/>
</dbReference>
<dbReference type="CDD" id="cd00303">
    <property type="entry name" value="retropepsin_like"/>
    <property type="match status" value="1"/>
</dbReference>
<feature type="region of interest" description="Disordered" evidence="8">
    <location>
        <begin position="893"/>
        <end position="930"/>
    </location>
</feature>
<organism evidence="12 13">
    <name type="scientific">Arabidopsis thaliana x Arabidopsis arenosa</name>
    <dbReference type="NCBI Taxonomy" id="1240361"/>
    <lineage>
        <taxon>Eukaryota</taxon>
        <taxon>Viridiplantae</taxon>
        <taxon>Streptophyta</taxon>
        <taxon>Embryophyta</taxon>
        <taxon>Tracheophyta</taxon>
        <taxon>Spermatophyta</taxon>
        <taxon>Magnoliopsida</taxon>
        <taxon>eudicotyledons</taxon>
        <taxon>Gunneridae</taxon>
        <taxon>Pentapetalae</taxon>
        <taxon>rosids</taxon>
        <taxon>malvids</taxon>
        <taxon>Brassicales</taxon>
        <taxon>Brassicaceae</taxon>
        <taxon>Camelineae</taxon>
        <taxon>Arabidopsis</taxon>
    </lineage>
</organism>
<feature type="region of interest" description="Disordered" evidence="8">
    <location>
        <begin position="659"/>
        <end position="712"/>
    </location>
</feature>
<sequence length="1869" mass="215188">MSLSSDLKSLDEMKNVLEDLTLNVKQVQDDLLEEILAHNANTEYLQRFLHGRSDKELFKKNVPIVTYKDVEPYIERVANGEPSDVISAYPITRFTFSSGTSGGKRKLLPFNMKYLENIIFISNLHSFVICRHINGAEHGKVLRFDFIKPESTTPSGLPAVPVSTNVLKSDYFRNLASKHHTSPNEITFCGDSKQSMYCHLLSGLVQRKDVVSVSAAFASALVRAIDFLKEYWKELCSNIRLGQVSEWIEDISCRNCVSEILGGPNPELANLIEKECNQISWEGIITRLWRKTKFIECIVTGQMSQYISTLEFYSNKLPIICMNYLSSETALGINLNPLCKLQDVSYTFMPNMAYFEFLLVDEVNKVEIVDLVDVKLGCYYEALVTSFTGLYRYRMGDVLLVTGFYNNAPQFRFIRRNDVALSIDVETTTEEELLKAVANGKMVLESSDLTLTDFTWYADISTVPGHYVLYWELKAKKKSTILELDEKLLTECCCTVEETFDFLYRKFRSKDGLIGALEIRVVQPGTFDSLMNFFISEGSSLVQYKTPICMRSIHALAILEDKLDMIMESTKDVEHEPELERELVAEEGAKGAKLVAEDELVAEEELVPEEALIAPTERMAESDEEETSHNRNNKLLIEAIKQMMKAELEAMRQEFHEKLDSGQNRSGELRRTHEQPVQRRDEATDNYYGHRSSSSRESQRRHHRRAREGRDLLQDNLGGLKLKIPPFHGKNDPDAYLEWEKKIEIVFNLQHYTEINRVRVATTEFYDYALSWWDQLVTSRRRNQEHPLESWSEMKAIMRKRFVPSHYHRELHLKLRNLTQGSRSVEEYYKEMETLMLRADILEDREATMSRFLGGLNREIQDRLETQHYMEMEEMLHKAILFEQQIKIKSSSRSSYGSGTVASKFSYPREERTSSYQRESKSFVNSRAENKPYAAIQDHKGKAEVTTSRVRDVRCNKCQGKGHYASECPNKRVMILLDNGDIESEEETPDSPTSLEANEELPAKGELLVARRTLSVQTKSEEQEQRENLFHTRCHVQGKVCSLIIDGGSCTNVASETMVKKLGLKVEKHPKPYDLQWLNDSGEMKDYKDVFPEYNPKGLPPIRGIEHQIDFVPGASLPNRPAYRTNPMETKELQRQVDELMEKGHIRESMSPYAVPVLLVPKKDGSWRMCVDCRAINNITVKYRHPIPRLDDMLDELHGSSIFSKIDLKSGYHQIRMKEGDEWKTAFKTKHGLYECKKLREHIEHLDFVLNVLRKEELYANLKKCTFCTDNLVFLGFVVSADGVKVDEEKVKAIKDWPSPKTVGEVRSFHGLAGFYRRFVKDFSTIAAPLTKVIKKDVGFKWEQPQEEAFQSLKEKLTNAPVLILPDFLKTFEIECDASGIGIGAVLMQDQKPIAFFSEKLGGATLNYPLYDKELYALVRALQTWQHYLWPKEFVIYTDHESLKHLKGQQKLNKRHARWVEFIETFPYVIKYKKGKDNVVADALSRRYTLLSTLNVKLMGFEQIKELYATDHDFQEIYKACEKFASGHYFRQDGFLFYENRLCFPNCSLRDLFVREAHGGGLMGHFGIAKTMEVMKEHFHWPHMKRDVERICGRCTTCKQAKSKVQPNDQTDLRSNPFQEGGDDMIMESTKDVEHEPELVVEEGAKGAKLVAEDELVAEEELVPEEALIAPTGPMTRSRVKLFNQTIGGMLNHIWDRPNDLSQVTTSLVPLFVGIDDGWLLAAVCNQVKYVFYSADSYIVKEGDPVEEMLIITKGKLKSTTRSHEIVEELKAVLQEIEEVLSSKVVRKRGLPRRTHDLIKWKDLLESEASWQPEEELWKFQDQHKAFTTTRTSPNQVGKMSRPILLNIPPSRTTRTFYTFMGFFLCFVA</sequence>
<comment type="caution">
    <text evidence="12">The sequence shown here is derived from an EMBL/GenBank/DDBJ whole genome shotgun (WGS) entry which is preliminary data.</text>
</comment>
<dbReference type="PROSITE" id="PS50158">
    <property type="entry name" value="ZF_CCHC"/>
    <property type="match status" value="1"/>
</dbReference>
<dbReference type="Pfam" id="PF17917">
    <property type="entry name" value="RT_RNaseH"/>
    <property type="match status" value="1"/>
</dbReference>
<dbReference type="GO" id="GO:0003676">
    <property type="term" value="F:nucleic acid binding"/>
    <property type="evidence" value="ECO:0007669"/>
    <property type="project" value="InterPro"/>
</dbReference>
<feature type="compositionally biased region" description="Basic and acidic residues" evidence="8">
    <location>
        <begin position="907"/>
        <end position="921"/>
    </location>
</feature>
<reference evidence="12 13" key="1">
    <citation type="submission" date="2020-12" db="EMBL/GenBank/DDBJ databases">
        <title>Concerted genomic and epigenomic changes stabilize Arabidopsis allopolyploids.</title>
        <authorList>
            <person name="Chen Z."/>
        </authorList>
    </citation>
    <scope>NUCLEOTIDE SEQUENCE [LARGE SCALE GENOMIC DNA]</scope>
    <source>
        <strain evidence="12">Allo738</strain>
        <tissue evidence="12">Leaf</tissue>
    </source>
</reference>
<dbReference type="PANTHER" id="PTHR35046">
    <property type="entry name" value="ZINC KNUCKLE (CCHC-TYPE) FAMILY PROTEIN"/>
    <property type="match status" value="1"/>
</dbReference>
<keyword evidence="2" id="KW-0548">Nucleotidyltransferase</keyword>
<dbReference type="CDD" id="cd00024">
    <property type="entry name" value="CD_CSD"/>
    <property type="match status" value="1"/>
</dbReference>
<keyword evidence="4" id="KW-0255">Endonuclease</keyword>
<evidence type="ECO:0000256" key="4">
    <source>
        <dbReference type="ARBA" id="ARBA00022759"/>
    </source>
</evidence>
<dbReference type="CDD" id="cd01647">
    <property type="entry name" value="RT_LTR"/>
    <property type="match status" value="1"/>
</dbReference>
<feature type="domain" description="Chromo" evidence="9">
    <location>
        <begin position="1775"/>
        <end position="1817"/>
    </location>
</feature>
<dbReference type="InterPro" id="IPR041373">
    <property type="entry name" value="RT_RNaseH"/>
</dbReference>
<keyword evidence="7" id="KW-0862">Zinc</keyword>
<keyword evidence="5" id="KW-0378">Hydrolase</keyword>
<dbReference type="Pfam" id="PF17921">
    <property type="entry name" value="Integrase_H2C2"/>
    <property type="match status" value="1"/>
</dbReference>
<evidence type="ECO:0000256" key="3">
    <source>
        <dbReference type="ARBA" id="ARBA00022722"/>
    </source>
</evidence>
<dbReference type="FunFam" id="1.10.340.70:FF:000001">
    <property type="entry name" value="Retrovirus-related Pol polyprotein from transposon gypsy-like Protein"/>
    <property type="match status" value="1"/>
</dbReference>
<keyword evidence="3" id="KW-0540">Nuclease</keyword>
<evidence type="ECO:0000256" key="6">
    <source>
        <dbReference type="ARBA" id="ARBA00022918"/>
    </source>
</evidence>
<dbReference type="Pfam" id="PF00078">
    <property type="entry name" value="RVT_1"/>
    <property type="match status" value="1"/>
</dbReference>
<accession>A0A8T2BHW5</accession>
<dbReference type="InterPro" id="IPR055377">
    <property type="entry name" value="GH3_M"/>
</dbReference>
<feature type="compositionally biased region" description="Basic and acidic residues" evidence="8">
    <location>
        <begin position="667"/>
        <end position="683"/>
    </location>
</feature>
<keyword evidence="13" id="KW-1185">Reference proteome</keyword>
<evidence type="ECO:0000259" key="10">
    <source>
        <dbReference type="PROSITE" id="PS50042"/>
    </source>
</evidence>
<dbReference type="EMBL" id="JAEFBK010000007">
    <property type="protein sequence ID" value="KAG7585503.1"/>
    <property type="molecule type" value="Genomic_DNA"/>
</dbReference>
<dbReference type="InterPro" id="IPR001878">
    <property type="entry name" value="Znf_CCHC"/>
</dbReference>
<evidence type="ECO:0000259" key="11">
    <source>
        <dbReference type="PROSITE" id="PS50158"/>
    </source>
</evidence>
<name>A0A8T2BHW5_9BRAS</name>
<evidence type="ECO:0000313" key="13">
    <source>
        <dbReference type="Proteomes" id="UP000694240"/>
    </source>
</evidence>
<evidence type="ECO:0000256" key="1">
    <source>
        <dbReference type="ARBA" id="ARBA00022679"/>
    </source>
</evidence>
<feature type="domain" description="CCHC-type" evidence="11">
    <location>
        <begin position="954"/>
        <end position="970"/>
    </location>
</feature>
<evidence type="ECO:0000256" key="5">
    <source>
        <dbReference type="ARBA" id="ARBA00022801"/>
    </source>
</evidence>
<evidence type="ECO:0000313" key="12">
    <source>
        <dbReference type="EMBL" id="KAG7585503.1"/>
    </source>
</evidence>
<dbReference type="InterPro" id="IPR041588">
    <property type="entry name" value="Integrase_H2C2"/>
</dbReference>
<dbReference type="Pfam" id="PF03321">
    <property type="entry name" value="GH3"/>
    <property type="match status" value="1"/>
</dbReference>
<keyword evidence="1" id="KW-0808">Transferase</keyword>
<dbReference type="Pfam" id="PF23571">
    <property type="entry name" value="GH3_M"/>
    <property type="match status" value="1"/>
</dbReference>
<dbReference type="InterPro" id="IPR055378">
    <property type="entry name" value="GH3_C"/>
</dbReference>
<dbReference type="InterPro" id="IPR000953">
    <property type="entry name" value="Chromo/chromo_shadow_dom"/>
</dbReference>
<dbReference type="CDD" id="cd09274">
    <property type="entry name" value="RNase_HI_RT_Ty3"/>
    <property type="match status" value="1"/>
</dbReference>
<feature type="region of interest" description="Disordered" evidence="8">
    <location>
        <begin position="606"/>
        <end position="633"/>
    </location>
</feature>
<evidence type="ECO:0000256" key="7">
    <source>
        <dbReference type="PROSITE-ProRule" id="PRU00047"/>
    </source>
</evidence>
<dbReference type="PROSITE" id="PS50042">
    <property type="entry name" value="CNMP_BINDING_3"/>
    <property type="match status" value="1"/>
</dbReference>
<evidence type="ECO:0000256" key="2">
    <source>
        <dbReference type="ARBA" id="ARBA00022695"/>
    </source>
</evidence>
<dbReference type="CDD" id="cd00038">
    <property type="entry name" value="CAP_ED"/>
    <property type="match status" value="1"/>
</dbReference>
<dbReference type="InterPro" id="IPR000477">
    <property type="entry name" value="RT_dom"/>
</dbReference>
<dbReference type="SMART" id="SM00343">
    <property type="entry name" value="ZnF_C2HC"/>
    <property type="match status" value="1"/>
</dbReference>
<evidence type="ECO:0000259" key="9">
    <source>
        <dbReference type="PROSITE" id="PS50013"/>
    </source>
</evidence>
<dbReference type="InterPro" id="IPR000595">
    <property type="entry name" value="cNMP-bd_dom"/>
</dbReference>
<dbReference type="Pfam" id="PF03732">
    <property type="entry name" value="Retrotrans_gag"/>
    <property type="match status" value="1"/>
</dbReference>
<dbReference type="InterPro" id="IPR005162">
    <property type="entry name" value="Retrotrans_gag_dom"/>
</dbReference>
<dbReference type="GO" id="GO:0003964">
    <property type="term" value="F:RNA-directed DNA polymerase activity"/>
    <property type="evidence" value="ECO:0007669"/>
    <property type="project" value="UniProtKB-KW"/>
</dbReference>
<dbReference type="GO" id="GO:0004519">
    <property type="term" value="F:endonuclease activity"/>
    <property type="evidence" value="ECO:0007669"/>
    <property type="project" value="UniProtKB-KW"/>
</dbReference>
<keyword evidence="7" id="KW-0479">Metal-binding</keyword>
<evidence type="ECO:0000256" key="8">
    <source>
        <dbReference type="SAM" id="MobiDB-lite"/>
    </source>
</evidence>